<protein>
    <submittedName>
        <fullName evidence="2">MerR family transcriptional regulator</fullName>
    </submittedName>
</protein>
<reference evidence="3" key="1">
    <citation type="journal article" date="2019" name="Int. J. Syst. Evol. Microbiol.">
        <title>The Global Catalogue of Microorganisms (GCM) 10K type strain sequencing project: providing services to taxonomists for standard genome sequencing and annotation.</title>
        <authorList>
            <consortium name="The Broad Institute Genomics Platform"/>
            <consortium name="The Broad Institute Genome Sequencing Center for Infectious Disease"/>
            <person name="Wu L."/>
            <person name="Ma J."/>
        </authorList>
    </citation>
    <scope>NUCLEOTIDE SEQUENCE [LARGE SCALE GENOMIC DNA]</scope>
    <source>
        <strain evidence="3">CGMCC 1.12702</strain>
    </source>
</reference>
<dbReference type="RefSeq" id="WP_380929938.1">
    <property type="nucleotide sequence ID" value="NZ_JBHUGS010000002.1"/>
</dbReference>
<name>A0ABW4U0K6_9SPHN</name>
<sequence length="230" mass="26791">MTGISPSTLNFWMREGVLRAESGGGGKGIHRRFPFTEVNLAAVLNVLRNFGMNLESLSQVAALFHDAIDYIQRLPSLNDDEEDALFSLAVDRRRFLEEGFSSQIVRSREEFSSHPRFPWMNSPYVECVHLSWQELIDWHRKSFNGDYYSDRINRIVETINPEEYLERRSQYNLIARIPDREYDEADYFVRNSEGQWLILPDQSDAARISEAFIGLNFSKVIRSVWDNAND</sequence>
<proteinExistence type="predicted"/>
<dbReference type="Proteomes" id="UP001597400">
    <property type="component" value="Unassembled WGS sequence"/>
</dbReference>
<dbReference type="EMBL" id="JBHUGS010000002">
    <property type="protein sequence ID" value="MFD1951352.1"/>
    <property type="molecule type" value="Genomic_DNA"/>
</dbReference>
<dbReference type="PROSITE" id="PS50937">
    <property type="entry name" value="HTH_MERR_2"/>
    <property type="match status" value="1"/>
</dbReference>
<feature type="domain" description="HTH merR-type" evidence="1">
    <location>
        <begin position="1"/>
        <end position="63"/>
    </location>
</feature>
<organism evidence="2 3">
    <name type="scientific">Sphingomonas arantia</name>
    <dbReference type="NCBI Taxonomy" id="1460676"/>
    <lineage>
        <taxon>Bacteria</taxon>
        <taxon>Pseudomonadati</taxon>
        <taxon>Pseudomonadota</taxon>
        <taxon>Alphaproteobacteria</taxon>
        <taxon>Sphingomonadales</taxon>
        <taxon>Sphingomonadaceae</taxon>
        <taxon>Sphingomonas</taxon>
    </lineage>
</organism>
<dbReference type="InterPro" id="IPR000551">
    <property type="entry name" value="MerR-type_HTH_dom"/>
</dbReference>
<evidence type="ECO:0000313" key="2">
    <source>
        <dbReference type="EMBL" id="MFD1951352.1"/>
    </source>
</evidence>
<dbReference type="Pfam" id="PF13411">
    <property type="entry name" value="MerR_1"/>
    <property type="match status" value="1"/>
</dbReference>
<dbReference type="SUPFAM" id="SSF46955">
    <property type="entry name" value="Putative DNA-binding domain"/>
    <property type="match status" value="1"/>
</dbReference>
<dbReference type="InterPro" id="IPR009061">
    <property type="entry name" value="DNA-bd_dom_put_sf"/>
</dbReference>
<comment type="caution">
    <text evidence="2">The sequence shown here is derived from an EMBL/GenBank/DDBJ whole genome shotgun (WGS) entry which is preliminary data.</text>
</comment>
<evidence type="ECO:0000313" key="3">
    <source>
        <dbReference type="Proteomes" id="UP001597400"/>
    </source>
</evidence>
<evidence type="ECO:0000259" key="1">
    <source>
        <dbReference type="PROSITE" id="PS50937"/>
    </source>
</evidence>
<dbReference type="Gene3D" id="1.10.1660.10">
    <property type="match status" value="1"/>
</dbReference>
<accession>A0ABW4U0K6</accession>
<gene>
    <name evidence="2" type="ORF">ACFSGX_11315</name>
</gene>
<keyword evidence="3" id="KW-1185">Reference proteome</keyword>